<evidence type="ECO:0000313" key="2">
    <source>
        <dbReference type="EMBL" id="QJA49491.1"/>
    </source>
</evidence>
<gene>
    <name evidence="2" type="ORF">TM448A01384_0017</name>
    <name evidence="3" type="ORF">TM448B01418_0016</name>
</gene>
<organism evidence="2">
    <name type="scientific">viral metagenome</name>
    <dbReference type="NCBI Taxonomy" id="1070528"/>
    <lineage>
        <taxon>unclassified sequences</taxon>
        <taxon>metagenomes</taxon>
        <taxon>organismal metagenomes</taxon>
    </lineage>
</organism>
<dbReference type="InterPro" id="IPR050128">
    <property type="entry name" value="Sulfate_adenylyltrnsfr_sub2"/>
</dbReference>
<sequence length="274" mass="31691">MTFEDGGLNEPMAVPTAEVKKKIERPLGEKIEESLEIIDRTMSICRYPCVAFSGGKDSTVVIHLVRLRRPDIPILFQNTRCEHKLTYEFVRKLKEEWNLNLHEVKAKKTFWDICKECGVPVWTADVCRIGLCCHWLKKEPASRFFIENSIDGTITGRTAIESRVRMFAAMRKGALYKSEGKFSKKVLYESHPILWWTPKDVWDYTKANNLPFNQLYHIVDRVGCVLCCAHKGWEEQVPKLATAGQLKILYKYLGKEPITSYCDIRKESVDGRLE</sequence>
<dbReference type="EMBL" id="MT144756">
    <property type="protein sequence ID" value="QJH98885.1"/>
    <property type="molecule type" value="Genomic_DNA"/>
</dbReference>
<dbReference type="GO" id="GO:0003824">
    <property type="term" value="F:catalytic activity"/>
    <property type="evidence" value="ECO:0007669"/>
    <property type="project" value="InterPro"/>
</dbReference>
<dbReference type="AlphaFoldDB" id="A0A6H1ZPZ3"/>
<dbReference type="SUPFAM" id="SSF52402">
    <property type="entry name" value="Adenine nucleotide alpha hydrolases-like"/>
    <property type="match status" value="1"/>
</dbReference>
<evidence type="ECO:0000313" key="3">
    <source>
        <dbReference type="EMBL" id="QJH98885.1"/>
    </source>
</evidence>
<dbReference type="PANTHER" id="PTHR43196:SF2">
    <property type="entry name" value="PHOSPHOADENOSINE PHOSPHOSULFATE REDUCTASE"/>
    <property type="match status" value="1"/>
</dbReference>
<dbReference type="PANTHER" id="PTHR43196">
    <property type="entry name" value="SULFATE ADENYLYLTRANSFERASE SUBUNIT 2"/>
    <property type="match status" value="1"/>
</dbReference>
<dbReference type="InterPro" id="IPR014729">
    <property type="entry name" value="Rossmann-like_a/b/a_fold"/>
</dbReference>
<protein>
    <submittedName>
        <fullName evidence="2">Putative phosphoadenosine phosphosulfate</fullName>
    </submittedName>
</protein>
<dbReference type="EMBL" id="MT144139">
    <property type="protein sequence ID" value="QJA49491.1"/>
    <property type="molecule type" value="Genomic_DNA"/>
</dbReference>
<proteinExistence type="predicted"/>
<evidence type="ECO:0000259" key="1">
    <source>
        <dbReference type="Pfam" id="PF01507"/>
    </source>
</evidence>
<dbReference type="Gene3D" id="3.40.50.620">
    <property type="entry name" value="HUPs"/>
    <property type="match status" value="1"/>
</dbReference>
<feature type="domain" description="Phosphoadenosine phosphosulphate reductase" evidence="1">
    <location>
        <begin position="49"/>
        <end position="228"/>
    </location>
</feature>
<reference evidence="2" key="1">
    <citation type="submission" date="2020-03" db="EMBL/GenBank/DDBJ databases">
        <title>The deep terrestrial virosphere.</title>
        <authorList>
            <person name="Holmfeldt K."/>
            <person name="Nilsson E."/>
            <person name="Simone D."/>
            <person name="Lopez-Fernandez M."/>
            <person name="Wu X."/>
            <person name="de Brujin I."/>
            <person name="Lundin D."/>
            <person name="Andersson A."/>
            <person name="Bertilsson S."/>
            <person name="Dopson M."/>
        </authorList>
    </citation>
    <scope>NUCLEOTIDE SEQUENCE</scope>
    <source>
        <strain evidence="2">TM448A01384</strain>
        <strain evidence="3">TM448B01418</strain>
    </source>
</reference>
<dbReference type="InterPro" id="IPR002500">
    <property type="entry name" value="PAPS_reduct_dom"/>
</dbReference>
<dbReference type="Pfam" id="PF01507">
    <property type="entry name" value="PAPS_reduct"/>
    <property type="match status" value="1"/>
</dbReference>
<accession>A0A6H1ZPZ3</accession>
<name>A0A6H1ZPZ3_9ZZZZ</name>